<dbReference type="PANTHER" id="PTHR28663:SF1">
    <property type="entry name" value="CILIA- AND FLAGELLA- ASSOCIATED PROTEIN 210"/>
    <property type="match status" value="1"/>
</dbReference>
<dbReference type="EMBL" id="CAJNOE010000308">
    <property type="protein sequence ID" value="CAF1137792.1"/>
    <property type="molecule type" value="Genomic_DNA"/>
</dbReference>
<evidence type="ECO:0000256" key="2">
    <source>
        <dbReference type="SAM" id="Coils"/>
    </source>
</evidence>
<accession>A0A814RTQ4</accession>
<feature type="coiled-coil region" evidence="2">
    <location>
        <begin position="356"/>
        <end position="441"/>
    </location>
</feature>
<evidence type="ECO:0000313" key="5">
    <source>
        <dbReference type="EMBL" id="CAF1137792.1"/>
    </source>
</evidence>
<dbReference type="AlphaFoldDB" id="A0A814RTQ4"/>
<dbReference type="InterPro" id="IPR039986">
    <property type="entry name" value="CFAP210"/>
</dbReference>
<proteinExistence type="predicted"/>
<feature type="coiled-coil region" evidence="2">
    <location>
        <begin position="278"/>
        <end position="312"/>
    </location>
</feature>
<gene>
    <name evidence="5" type="ORF">IZO911_LOCUS25053</name>
</gene>
<feature type="compositionally biased region" description="Basic and acidic residues" evidence="3">
    <location>
        <begin position="740"/>
        <end position="755"/>
    </location>
</feature>
<feature type="region of interest" description="Disordered" evidence="3">
    <location>
        <begin position="807"/>
        <end position="852"/>
    </location>
</feature>
<reference evidence="5" key="1">
    <citation type="submission" date="2021-02" db="EMBL/GenBank/DDBJ databases">
        <authorList>
            <person name="Nowell W R."/>
        </authorList>
    </citation>
    <scope>NUCLEOTIDE SEQUENCE</scope>
</reference>
<evidence type="ECO:0000256" key="1">
    <source>
        <dbReference type="ARBA" id="ARBA00023054"/>
    </source>
</evidence>
<protein>
    <recommendedName>
        <fullName evidence="4">Trichohyalin-plectin-homology domain-containing protein</fullName>
    </recommendedName>
</protein>
<comment type="caution">
    <text evidence="5">The sequence shown here is derived from an EMBL/GenBank/DDBJ whole genome shotgun (WGS) entry which is preliminary data.</text>
</comment>
<evidence type="ECO:0000259" key="4">
    <source>
        <dbReference type="Pfam" id="PF13868"/>
    </source>
</evidence>
<dbReference type="InterPro" id="IPR043597">
    <property type="entry name" value="TPH_dom"/>
</dbReference>
<dbReference type="PANTHER" id="PTHR28663">
    <property type="entry name" value="COILED-COIL DOMAIN-CONTAINING PROTEIN 173"/>
    <property type="match status" value="1"/>
</dbReference>
<feature type="coiled-coil region" evidence="2">
    <location>
        <begin position="569"/>
        <end position="711"/>
    </location>
</feature>
<dbReference type="GO" id="GO:0005879">
    <property type="term" value="C:axonemal microtubule"/>
    <property type="evidence" value="ECO:0007669"/>
    <property type="project" value="TreeGrafter"/>
</dbReference>
<feature type="compositionally biased region" description="Polar residues" evidence="3">
    <location>
        <begin position="730"/>
        <end position="739"/>
    </location>
</feature>
<evidence type="ECO:0000256" key="3">
    <source>
        <dbReference type="SAM" id="MobiDB-lite"/>
    </source>
</evidence>
<evidence type="ECO:0000313" key="6">
    <source>
        <dbReference type="Proteomes" id="UP000663860"/>
    </source>
</evidence>
<dbReference type="Pfam" id="PF13868">
    <property type="entry name" value="TPH"/>
    <property type="match status" value="2"/>
</dbReference>
<feature type="compositionally biased region" description="Basic and acidic residues" evidence="3">
    <location>
        <begin position="817"/>
        <end position="839"/>
    </location>
</feature>
<organism evidence="5 6">
    <name type="scientific">Adineta steineri</name>
    <dbReference type="NCBI Taxonomy" id="433720"/>
    <lineage>
        <taxon>Eukaryota</taxon>
        <taxon>Metazoa</taxon>
        <taxon>Spiralia</taxon>
        <taxon>Gnathifera</taxon>
        <taxon>Rotifera</taxon>
        <taxon>Eurotatoria</taxon>
        <taxon>Bdelloidea</taxon>
        <taxon>Adinetida</taxon>
        <taxon>Adinetidae</taxon>
        <taxon>Adineta</taxon>
    </lineage>
</organism>
<feature type="domain" description="Trichohyalin-plectin-homology" evidence="4">
    <location>
        <begin position="153"/>
        <end position="316"/>
    </location>
</feature>
<feature type="domain" description="Trichohyalin-plectin-homology" evidence="4">
    <location>
        <begin position="444"/>
        <end position="776"/>
    </location>
</feature>
<sequence length="852" mass="102973">MVIKILPVPSTKPDVSAQFASRKILRHSQSVSCPPDHRSEQHQLANSANLNQMCILTKGDLTRIYDNLERRQRDKDSIKQEMERKNELLQRSMQLTKNWPNTIAGDRERKLQMKKLRDKEAEERKKVLDLEEEKLAAERRREYIDKAKQERYYETDRVKTFHSSLLLTEVLKERELQIEMKKRIEEMRLASDNDELRRDQETLHEFDKAEKEKKEKKAKERADLAQFQLTQINRRKSRYVQEKQLDQQEGDEYKRLAEKSLADHMELERLKALKKQEVKQMYDKSIEQKQRIKQIEEQMDEEEDEDIRVYAEVKKRIARLRLSCPPDHRSEQHQVANSANLNQLCILTKGDLTRIYDNLERRQRDKDSIKQEMERKNELLQRSMQLTKNWPNTIAGDRERKLQMKKLRDKEAEERKKVLDLEEEKLAAEQRREYIDKAKQERYYETDRVKTFHSSLLLTEVLKERELQIEMKKRIEEMRLASDNDELRRDQETLHEFDKAEKEKKEKKAKERADLAQFQLTQINRRKSRYVQEKQLDQQEGDEYKRLAEKSLADHMELERLKALKKQEVKQMYDKSIEQKQKIKQIEEQMDEEEDEDIRVYAEVKKRIARLRREKELQANQEKQEARDGLLGYLGSLQKRGEADDDAKIFRAETEKAAKEYREQQEKYDKRQQMLKSIDKHRLQTLKRHQSERQMEEREDAELRKRKAETDRLFLLYQHEKQRERGEYTQAVSHFQSKQAQERKDRERNLKASELDEMQFEKQVNENERQQYQEYTGRVMSYLEENGRNIFPLQRTVADEMKRFDEFGQGYKKTGTPRKEQEEKKPGSQEKVSVDETKKNLGFQWEIPQKNK</sequence>
<keyword evidence="1 2" id="KW-0175">Coiled coil</keyword>
<dbReference type="Proteomes" id="UP000663860">
    <property type="component" value="Unassembled WGS sequence"/>
</dbReference>
<feature type="region of interest" description="Disordered" evidence="3">
    <location>
        <begin position="725"/>
        <end position="755"/>
    </location>
</feature>
<feature type="coiled-coil region" evidence="2">
    <location>
        <begin position="65"/>
        <end position="150"/>
    </location>
</feature>
<name>A0A814RTQ4_9BILA</name>